<feature type="binding site" evidence="6">
    <location>
        <begin position="210"/>
        <end position="212"/>
    </location>
    <ligand>
        <name>CoA</name>
        <dbReference type="ChEBI" id="CHEBI:57287"/>
    </ligand>
</feature>
<dbReference type="InterPro" id="IPR036291">
    <property type="entry name" value="NAD(P)-bd_dom_sf"/>
</dbReference>
<comment type="subcellular location">
    <subcellularLocation>
        <location evidence="6">Mitochondrion</location>
    </subcellularLocation>
</comment>
<evidence type="ECO:0000256" key="8">
    <source>
        <dbReference type="SAM" id="MobiDB-lite"/>
    </source>
</evidence>
<feature type="compositionally biased region" description="Polar residues" evidence="8">
    <location>
        <begin position="61"/>
        <end position="81"/>
    </location>
</feature>
<sequence>MRCLISTLKQEEIQMVVAVWSTESAALPGASTSSCFCERSTCKSQSSLSPSRTLLPPSQLVTPHSSSVAEPSDAYTSRMQSLKQPLTRALRSTPSITRSAYATASSGSGYASTNVNLRLTDKTKVLFQGFTGRQGTFHAQQAIEYGTNVVGGTNPKKAGSEHLGKPVFANVKEAREKTGADASAIFVPPPLAAAGIEEAISAEIPLVVCITEGIPQHDMVRITDILKTQNKTRLVGPNCPGIIAPGQCKIGIMPGFIHKRGRIGIVSRSGTLTYEAVNQTTQTGLGQSLVVGIGGDPFSGTNFIDCLDLFLKDSETDGIIMIGEIGGSAEEDAADFLKANNTAGKPVVSFIAGISAPPGRRMGHAGAIVSGGKGGADSKISALEAAGVVVEKSPASLGKTLREEFVRRDLL</sequence>
<evidence type="ECO:0000256" key="6">
    <source>
        <dbReference type="HAMAP-Rule" id="MF_03222"/>
    </source>
</evidence>
<dbReference type="GO" id="GO:0004775">
    <property type="term" value="F:succinate-CoA ligase (ADP-forming) activity"/>
    <property type="evidence" value="ECO:0007669"/>
    <property type="project" value="UniProtKB-UniRule"/>
</dbReference>
<evidence type="ECO:0000256" key="1">
    <source>
        <dbReference type="ARBA" id="ARBA00005064"/>
    </source>
</evidence>
<proteinExistence type="inferred from homology"/>
<evidence type="ECO:0000256" key="2">
    <source>
        <dbReference type="ARBA" id="ARBA00022532"/>
    </source>
</evidence>
<dbReference type="PRINTS" id="PR01798">
    <property type="entry name" value="SCOASYNTHASE"/>
</dbReference>
<dbReference type="NCBIfam" id="TIGR01019">
    <property type="entry name" value="sucCoAalpha"/>
    <property type="match status" value="1"/>
</dbReference>
<organism evidence="10 11">
    <name type="scientific">Teratosphaeria destructans</name>
    <dbReference type="NCBI Taxonomy" id="418781"/>
    <lineage>
        <taxon>Eukaryota</taxon>
        <taxon>Fungi</taxon>
        <taxon>Dikarya</taxon>
        <taxon>Ascomycota</taxon>
        <taxon>Pezizomycotina</taxon>
        <taxon>Dothideomycetes</taxon>
        <taxon>Dothideomycetidae</taxon>
        <taxon>Mycosphaerellales</taxon>
        <taxon>Teratosphaeriaceae</taxon>
        <taxon>Teratosphaeria</taxon>
    </lineage>
</organism>
<keyword evidence="6" id="KW-0496">Mitochondrion</keyword>
<dbReference type="SUPFAM" id="SSF51735">
    <property type="entry name" value="NAD(P)-binding Rossmann-fold domains"/>
    <property type="match status" value="1"/>
</dbReference>
<dbReference type="Pfam" id="PF02629">
    <property type="entry name" value="CoA_binding"/>
    <property type="match status" value="1"/>
</dbReference>
<dbReference type="HAMAP" id="MF_01988">
    <property type="entry name" value="Succ_CoA_alpha"/>
    <property type="match status" value="1"/>
</dbReference>
<evidence type="ECO:0000256" key="7">
    <source>
        <dbReference type="RuleBase" id="RU000677"/>
    </source>
</evidence>
<dbReference type="PROSITE" id="PS01216">
    <property type="entry name" value="SUCCINYL_COA_LIG_1"/>
    <property type="match status" value="1"/>
</dbReference>
<dbReference type="PANTHER" id="PTHR11117">
    <property type="entry name" value="SUCCINYL-COA LIGASE SUBUNIT ALPHA"/>
    <property type="match status" value="1"/>
</dbReference>
<evidence type="ECO:0000313" key="11">
    <source>
        <dbReference type="Proteomes" id="UP001138500"/>
    </source>
</evidence>
<dbReference type="InterPro" id="IPR033847">
    <property type="entry name" value="Citrt_syn/SCS-alpha_CS"/>
</dbReference>
<comment type="catalytic activity">
    <reaction evidence="6">
        <text>succinate + ATP + CoA = succinyl-CoA + ADP + phosphate</text>
        <dbReference type="Rhea" id="RHEA:17661"/>
        <dbReference type="ChEBI" id="CHEBI:30031"/>
        <dbReference type="ChEBI" id="CHEBI:30616"/>
        <dbReference type="ChEBI" id="CHEBI:43474"/>
        <dbReference type="ChEBI" id="CHEBI:57287"/>
        <dbReference type="ChEBI" id="CHEBI:57292"/>
        <dbReference type="ChEBI" id="CHEBI:456216"/>
        <dbReference type="EC" id="6.2.1.5"/>
    </reaction>
</comment>
<keyword evidence="11" id="KW-1185">Reference proteome</keyword>
<accession>A0A9W7SIU7</accession>
<dbReference type="EMBL" id="RIBY02002478">
    <property type="protein sequence ID" value="KAH9811717.1"/>
    <property type="molecule type" value="Genomic_DNA"/>
</dbReference>
<reference evidence="10 11" key="2">
    <citation type="journal article" date="2021" name="Curr. Genet.">
        <title>Genetic response to nitrogen starvation in the aggressive Eucalyptus foliar pathogen Teratosphaeria destructans.</title>
        <authorList>
            <person name="Havenga M."/>
            <person name="Wingfield B.D."/>
            <person name="Wingfield M.J."/>
            <person name="Dreyer L.L."/>
            <person name="Roets F."/>
            <person name="Aylward J."/>
        </authorList>
    </citation>
    <scope>NUCLEOTIDE SEQUENCE [LARGE SCALE GENOMIC DNA]</scope>
    <source>
        <strain evidence="10">CMW44962</strain>
    </source>
</reference>
<dbReference type="Gene3D" id="3.40.50.720">
    <property type="entry name" value="NAD(P)-binding Rossmann-like Domain"/>
    <property type="match status" value="1"/>
</dbReference>
<feature type="binding site" evidence="6">
    <location>
        <position position="157"/>
    </location>
    <ligand>
        <name>CoA</name>
        <dbReference type="ChEBI" id="CHEBI:57287"/>
    </ligand>
</feature>
<dbReference type="Gene3D" id="3.40.50.261">
    <property type="entry name" value="Succinyl-CoA synthetase domains"/>
    <property type="match status" value="1"/>
</dbReference>
<dbReference type="FunFam" id="3.40.50.720:FF:000002">
    <property type="entry name" value="Succinate--CoA ligase [ADP-forming] subunit alpha"/>
    <property type="match status" value="1"/>
</dbReference>
<gene>
    <name evidence="10" type="ORF">Tdes44962_MAKER05865</name>
</gene>
<dbReference type="EC" id="6.2.1.5" evidence="6"/>
<feature type="region of interest" description="Disordered" evidence="8">
    <location>
        <begin position="43"/>
        <end position="81"/>
    </location>
</feature>
<dbReference type="GO" id="GO:0009361">
    <property type="term" value="C:succinate-CoA ligase complex (ADP-forming)"/>
    <property type="evidence" value="ECO:0007669"/>
    <property type="project" value="TreeGrafter"/>
</dbReference>
<dbReference type="Proteomes" id="UP001138500">
    <property type="component" value="Unassembled WGS sequence"/>
</dbReference>
<dbReference type="GO" id="GO:0005739">
    <property type="term" value="C:mitochondrion"/>
    <property type="evidence" value="ECO:0007669"/>
    <property type="project" value="UniProtKB-SubCell"/>
</dbReference>
<feature type="binding site" evidence="6">
    <location>
        <begin position="131"/>
        <end position="134"/>
    </location>
    <ligand>
        <name>CoA</name>
        <dbReference type="ChEBI" id="CHEBI:57287"/>
    </ligand>
</feature>
<evidence type="ECO:0000256" key="5">
    <source>
        <dbReference type="ARBA" id="ARBA00061754"/>
    </source>
</evidence>
<dbReference type="FunFam" id="3.40.50.261:FF:000005">
    <property type="entry name" value="Succinate--CoA ligase [ADP-forming] subunit alpha, mitochondrial"/>
    <property type="match status" value="1"/>
</dbReference>
<feature type="domain" description="CoA-binding" evidence="9">
    <location>
        <begin position="119"/>
        <end position="214"/>
    </location>
</feature>
<dbReference type="NCBIfam" id="NF004230">
    <property type="entry name" value="PRK05678.1"/>
    <property type="match status" value="1"/>
</dbReference>
<evidence type="ECO:0000259" key="9">
    <source>
        <dbReference type="SMART" id="SM00881"/>
    </source>
</evidence>
<name>A0A9W7SIU7_9PEZI</name>
<feature type="compositionally biased region" description="Low complexity" evidence="8">
    <location>
        <begin position="44"/>
        <end position="60"/>
    </location>
</feature>
<keyword evidence="2 6" id="KW-0816">Tricarboxylic acid cycle</keyword>
<dbReference type="InterPro" id="IPR016102">
    <property type="entry name" value="Succinyl-CoA_synth-like"/>
</dbReference>
<keyword evidence="4 6" id="KW-0547">Nucleotide-binding</keyword>
<keyword evidence="3 6" id="KW-0436">Ligase</keyword>
<dbReference type="OrthoDB" id="1664372at2759"/>
<dbReference type="InterPro" id="IPR003781">
    <property type="entry name" value="CoA-bd"/>
</dbReference>
<dbReference type="PANTHER" id="PTHR11117:SF2">
    <property type="entry name" value="SUCCINATE--COA LIGASE [ADP_GDP-FORMING] SUBUNIT ALPHA, MITOCHONDRIAL"/>
    <property type="match status" value="1"/>
</dbReference>
<comment type="subunit">
    <text evidence="5">Heterodimer of an alpha and a beta subunit. Different beta subunits determine nucleotide specificity. Together with the ATP-specific beta subunit SUCLA2, forms an ADP-forming succinyl-CoA synthetase (A-SCS). Together with the GTP-specific beta subunit SUCLG2 forms a GDP-forming succinyl-CoA synthetase (G-SCS).</text>
</comment>
<dbReference type="PROSITE" id="PS00399">
    <property type="entry name" value="SUCCINYL_COA_LIG_2"/>
    <property type="match status" value="1"/>
</dbReference>
<comment type="caution">
    <text evidence="10">The sequence shown here is derived from an EMBL/GenBank/DDBJ whole genome shotgun (WGS) entry which is preliminary data.</text>
</comment>
<comment type="function">
    <text evidence="6">Succinyl-CoA synthetase functions in the citric acid cycle (TCA), coupling the hydrolysis of succinyl-CoA to the synthesis of ATP and thus represents the only step of substrate-level phosphorylation in the TCA. The alpha subunit of the enzyme binds the substrates coenzyme A and phosphate, while succinate binding and nucleotide specificity is provided by the beta subunit.</text>
</comment>
<feature type="binding site" evidence="6">
    <location>
        <position position="274"/>
    </location>
    <ligand>
        <name>substrate</name>
        <note>ligand shared with subunit beta</note>
    </ligand>
</feature>
<dbReference type="SMART" id="SM00881">
    <property type="entry name" value="CoA_binding"/>
    <property type="match status" value="1"/>
</dbReference>
<reference evidence="10 11" key="1">
    <citation type="journal article" date="2018" name="IMA Fungus">
        <title>IMA Genome-F 10: Nine draft genome sequences of Claviceps purpurea s.lat., including C. arundinis, C. humidiphila, and C. cf. spartinae, pseudomolecules for the pitch canker pathogen Fusarium circinatum, draft genome of Davidsoniella eucalypti, Grosmannia galeiformis, Quambalaria eucalypti, and Teratosphaeria destructans.</title>
        <authorList>
            <person name="Wingfield B.D."/>
            <person name="Liu M."/>
            <person name="Nguyen H.D."/>
            <person name="Lane F.A."/>
            <person name="Morgan S.W."/>
            <person name="De Vos L."/>
            <person name="Wilken P.M."/>
            <person name="Duong T.A."/>
            <person name="Aylward J."/>
            <person name="Coetzee M.P."/>
            <person name="Dadej K."/>
            <person name="De Beer Z.W."/>
            <person name="Findlay W."/>
            <person name="Havenga M."/>
            <person name="Kolarik M."/>
            <person name="Menzies J.G."/>
            <person name="Naidoo K."/>
            <person name="Pochopski O."/>
            <person name="Shoukouhi P."/>
            <person name="Santana Q.C."/>
            <person name="Seifert K.A."/>
            <person name="Soal N."/>
            <person name="Steenkamp E.T."/>
            <person name="Tatham C.T."/>
            <person name="van der Nest M.A."/>
            <person name="Wingfield M.J."/>
        </authorList>
    </citation>
    <scope>NUCLEOTIDE SEQUENCE [LARGE SCALE GENOMIC DNA]</scope>
    <source>
        <strain evidence="10">CMW44962</strain>
    </source>
</reference>
<evidence type="ECO:0000313" key="10">
    <source>
        <dbReference type="EMBL" id="KAH9811717.1"/>
    </source>
</evidence>
<dbReference type="GO" id="GO:0004776">
    <property type="term" value="F:succinate-CoA ligase (GDP-forming) activity"/>
    <property type="evidence" value="ECO:0007669"/>
    <property type="project" value="TreeGrafter"/>
</dbReference>
<dbReference type="GO" id="GO:0000166">
    <property type="term" value="F:nucleotide binding"/>
    <property type="evidence" value="ECO:0007669"/>
    <property type="project" value="UniProtKB-KW"/>
</dbReference>
<dbReference type="SUPFAM" id="SSF52210">
    <property type="entry name" value="Succinyl-CoA synthetase domains"/>
    <property type="match status" value="1"/>
</dbReference>
<comment type="pathway">
    <text evidence="1 6">Carbohydrate metabolism; tricarboxylic acid cycle; succinate from succinyl-CoA (ligase route): step 1/1.</text>
</comment>
<dbReference type="PROSITE" id="PS51257">
    <property type="entry name" value="PROKAR_LIPOPROTEIN"/>
    <property type="match status" value="1"/>
</dbReference>
<dbReference type="InterPro" id="IPR017440">
    <property type="entry name" value="Cit_synth/succinyl-CoA_lig_AS"/>
</dbReference>
<dbReference type="Pfam" id="PF00549">
    <property type="entry name" value="Ligase_CoA"/>
    <property type="match status" value="1"/>
</dbReference>
<comment type="similarity">
    <text evidence="6 7">Belongs to the succinate/malate CoA ligase alpha subunit family.</text>
</comment>
<dbReference type="InterPro" id="IPR005811">
    <property type="entry name" value="SUCC_ACL_C"/>
</dbReference>
<evidence type="ECO:0000256" key="4">
    <source>
        <dbReference type="ARBA" id="ARBA00022741"/>
    </source>
</evidence>
<evidence type="ECO:0000256" key="3">
    <source>
        <dbReference type="ARBA" id="ARBA00022598"/>
    </source>
</evidence>
<dbReference type="InterPro" id="IPR005810">
    <property type="entry name" value="CoA_lig_alpha"/>
</dbReference>
<feature type="active site" description="Tele-phosphohistidine intermediate" evidence="6">
    <location>
        <position position="364"/>
    </location>
</feature>
<dbReference type="GO" id="GO:0006099">
    <property type="term" value="P:tricarboxylic acid cycle"/>
    <property type="evidence" value="ECO:0007669"/>
    <property type="project" value="UniProtKB-UniRule"/>
</dbReference>
<dbReference type="AlphaFoldDB" id="A0A9W7SIU7"/>
<protein>
    <recommendedName>
        <fullName evidence="6">Succinate--CoA ligase [ADP-forming] subunit alpha, mitochondrial</fullName>
        <ecNumber evidence="6">6.2.1.5</ecNumber>
    </recommendedName>
    <alternativeName>
        <fullName evidence="6">Succinyl-CoA synthetase subunit alpha</fullName>
        <shortName evidence="6">SCS-alpha</shortName>
    </alternativeName>
</protein>